<dbReference type="Proteomes" id="UP000637695">
    <property type="component" value="Unassembled WGS sequence"/>
</dbReference>
<keyword evidence="3" id="KW-0472">Membrane</keyword>
<evidence type="ECO:0000313" key="5">
    <source>
        <dbReference type="Proteomes" id="UP000637695"/>
    </source>
</evidence>
<evidence type="ECO:0000256" key="2">
    <source>
        <dbReference type="SAM" id="MobiDB-lite"/>
    </source>
</evidence>
<dbReference type="RefSeq" id="WP_229776758.1">
    <property type="nucleotide sequence ID" value="NZ_BMOY01000031.1"/>
</dbReference>
<dbReference type="Pfam" id="PF10066">
    <property type="entry name" value="DUF2304"/>
    <property type="match status" value="1"/>
</dbReference>
<proteinExistence type="predicted"/>
<evidence type="ECO:0008006" key="6">
    <source>
        <dbReference type="Google" id="ProtNLM"/>
    </source>
</evidence>
<organism evidence="4 5">
    <name type="scientific">Alicyclobacillus cellulosilyticus</name>
    <dbReference type="NCBI Taxonomy" id="1003997"/>
    <lineage>
        <taxon>Bacteria</taxon>
        <taxon>Bacillati</taxon>
        <taxon>Bacillota</taxon>
        <taxon>Bacilli</taxon>
        <taxon>Bacillales</taxon>
        <taxon>Alicyclobacillaceae</taxon>
        <taxon>Alicyclobacillus</taxon>
    </lineage>
</organism>
<dbReference type="InterPro" id="IPR019277">
    <property type="entry name" value="DUF2304"/>
</dbReference>
<reference evidence="4" key="1">
    <citation type="journal article" date="2014" name="Int. J. Syst. Evol. Microbiol.">
        <title>Complete genome sequence of Corynebacterium casei LMG S-19264T (=DSM 44701T), isolated from a smear-ripened cheese.</title>
        <authorList>
            <consortium name="US DOE Joint Genome Institute (JGI-PGF)"/>
            <person name="Walter F."/>
            <person name="Albersmeier A."/>
            <person name="Kalinowski J."/>
            <person name="Ruckert C."/>
        </authorList>
    </citation>
    <scope>NUCLEOTIDE SEQUENCE</scope>
    <source>
        <strain evidence="4">JCM 18487</strain>
    </source>
</reference>
<gene>
    <name evidence="4" type="ORF">GCM10010885_18910</name>
</gene>
<name>A0A917KD93_9BACL</name>
<evidence type="ECO:0000256" key="1">
    <source>
        <dbReference type="SAM" id="Coils"/>
    </source>
</evidence>
<keyword evidence="1" id="KW-0175">Coiled coil</keyword>
<feature type="transmembrane region" description="Helical" evidence="3">
    <location>
        <begin position="36"/>
        <end position="54"/>
    </location>
</feature>
<dbReference type="AlphaFoldDB" id="A0A917KD93"/>
<comment type="caution">
    <text evidence="4">The sequence shown here is derived from an EMBL/GenBank/DDBJ whole genome shotgun (WGS) entry which is preliminary data.</text>
</comment>
<evidence type="ECO:0000313" key="4">
    <source>
        <dbReference type="EMBL" id="GGJ09962.1"/>
    </source>
</evidence>
<dbReference type="EMBL" id="BMOY01000031">
    <property type="protein sequence ID" value="GGJ09962.1"/>
    <property type="molecule type" value="Genomic_DNA"/>
</dbReference>
<feature type="transmembrane region" description="Helical" evidence="3">
    <location>
        <begin position="6"/>
        <end position="24"/>
    </location>
</feature>
<keyword evidence="5" id="KW-1185">Reference proteome</keyword>
<protein>
    <recommendedName>
        <fullName evidence="6">DUF2304 domain-containing protein</fullName>
    </recommendedName>
</protein>
<accession>A0A917KD93</accession>
<evidence type="ECO:0000256" key="3">
    <source>
        <dbReference type="SAM" id="Phobius"/>
    </source>
</evidence>
<sequence>MSVPIYLVAVLFSLFFVLFVVELVRRGALREQYSLLWLGLGLAMLVLSASPRLLRTLADWFGVYYAPSLLFLFSSFCAFALLLHITVALSKLADRVIRLTQELAIAEHRIQELERRLPDGGTARGREGAGAPEARGREGDLP</sequence>
<feature type="coiled-coil region" evidence="1">
    <location>
        <begin position="89"/>
        <end position="116"/>
    </location>
</feature>
<keyword evidence="3" id="KW-0812">Transmembrane</keyword>
<feature type="region of interest" description="Disordered" evidence="2">
    <location>
        <begin position="118"/>
        <end position="142"/>
    </location>
</feature>
<reference evidence="4" key="2">
    <citation type="submission" date="2020-09" db="EMBL/GenBank/DDBJ databases">
        <authorList>
            <person name="Sun Q."/>
            <person name="Ohkuma M."/>
        </authorList>
    </citation>
    <scope>NUCLEOTIDE SEQUENCE</scope>
    <source>
        <strain evidence="4">JCM 18487</strain>
    </source>
</reference>
<feature type="transmembrane region" description="Helical" evidence="3">
    <location>
        <begin position="66"/>
        <end position="89"/>
    </location>
</feature>
<keyword evidence="3" id="KW-1133">Transmembrane helix</keyword>